<dbReference type="Proteomes" id="UP000324222">
    <property type="component" value="Unassembled WGS sequence"/>
</dbReference>
<comment type="caution">
    <text evidence="2">The sequence shown here is derived from an EMBL/GenBank/DDBJ whole genome shotgun (WGS) entry which is preliminary data.</text>
</comment>
<organism evidence="2 3">
    <name type="scientific">Portunus trituberculatus</name>
    <name type="common">Swimming crab</name>
    <name type="synonym">Neptunus trituberculatus</name>
    <dbReference type="NCBI Taxonomy" id="210409"/>
    <lineage>
        <taxon>Eukaryota</taxon>
        <taxon>Metazoa</taxon>
        <taxon>Ecdysozoa</taxon>
        <taxon>Arthropoda</taxon>
        <taxon>Crustacea</taxon>
        <taxon>Multicrustacea</taxon>
        <taxon>Malacostraca</taxon>
        <taxon>Eumalacostraca</taxon>
        <taxon>Eucarida</taxon>
        <taxon>Decapoda</taxon>
        <taxon>Pleocyemata</taxon>
        <taxon>Brachyura</taxon>
        <taxon>Eubrachyura</taxon>
        <taxon>Portunoidea</taxon>
        <taxon>Portunidae</taxon>
        <taxon>Portuninae</taxon>
        <taxon>Portunus</taxon>
    </lineage>
</organism>
<keyword evidence="3" id="KW-1185">Reference proteome</keyword>
<feature type="compositionally biased region" description="Gly residues" evidence="1">
    <location>
        <begin position="42"/>
        <end position="57"/>
    </location>
</feature>
<dbReference type="AlphaFoldDB" id="A0A5B7D783"/>
<sequence length="86" mass="9079">MILPSCASFVGGNAELFVVPRVLCSRREEREGKRRKKREKGGSGGRCRGVIEGGGGESVREEVGDSDTPMGEKGCHVEGGKEGEGT</sequence>
<dbReference type="EMBL" id="VSRR010000556">
    <property type="protein sequence ID" value="MPC17057.1"/>
    <property type="molecule type" value="Genomic_DNA"/>
</dbReference>
<evidence type="ECO:0000313" key="3">
    <source>
        <dbReference type="Proteomes" id="UP000324222"/>
    </source>
</evidence>
<proteinExistence type="predicted"/>
<feature type="compositionally biased region" description="Basic and acidic residues" evidence="1">
    <location>
        <begin position="73"/>
        <end position="86"/>
    </location>
</feature>
<protein>
    <submittedName>
        <fullName evidence="2">Uncharacterized protein</fullName>
    </submittedName>
</protein>
<evidence type="ECO:0000256" key="1">
    <source>
        <dbReference type="SAM" id="MobiDB-lite"/>
    </source>
</evidence>
<name>A0A5B7D783_PORTR</name>
<accession>A0A5B7D783</accession>
<reference evidence="2 3" key="1">
    <citation type="submission" date="2019-05" db="EMBL/GenBank/DDBJ databases">
        <title>Another draft genome of Portunus trituberculatus and its Hox gene families provides insights of decapod evolution.</title>
        <authorList>
            <person name="Jeong J.-H."/>
            <person name="Song I."/>
            <person name="Kim S."/>
            <person name="Choi T."/>
            <person name="Kim D."/>
            <person name="Ryu S."/>
            <person name="Kim W."/>
        </authorList>
    </citation>
    <scope>NUCLEOTIDE SEQUENCE [LARGE SCALE GENOMIC DNA]</scope>
    <source>
        <tissue evidence="2">Muscle</tissue>
    </source>
</reference>
<evidence type="ECO:0000313" key="2">
    <source>
        <dbReference type="EMBL" id="MPC17057.1"/>
    </source>
</evidence>
<gene>
    <name evidence="2" type="ORF">E2C01_009902</name>
</gene>
<feature type="region of interest" description="Disordered" evidence="1">
    <location>
        <begin position="28"/>
        <end position="86"/>
    </location>
</feature>